<keyword evidence="7" id="KW-0456">Lyase</keyword>
<evidence type="ECO:0000256" key="8">
    <source>
        <dbReference type="ARBA" id="ARBA00029996"/>
    </source>
</evidence>
<keyword evidence="12" id="KW-1185">Reference proteome</keyword>
<keyword evidence="6" id="KW-0663">Pyridoxal phosphate</keyword>
<evidence type="ECO:0000256" key="6">
    <source>
        <dbReference type="ARBA" id="ARBA00022898"/>
    </source>
</evidence>
<dbReference type="KEGG" id="tum:CBW65_11135"/>
<keyword evidence="5" id="KW-0169">Cobalamin biosynthesis</keyword>
<evidence type="ECO:0000256" key="1">
    <source>
        <dbReference type="ARBA" id="ARBA00001933"/>
    </source>
</evidence>
<name>A0A1Y0ILU3_9BACL</name>
<dbReference type="PROSITE" id="PS00105">
    <property type="entry name" value="AA_TRANSFER_CLASS_1"/>
    <property type="match status" value="1"/>
</dbReference>
<dbReference type="GO" id="GO:0030170">
    <property type="term" value="F:pyridoxal phosphate binding"/>
    <property type="evidence" value="ECO:0007669"/>
    <property type="project" value="InterPro"/>
</dbReference>
<protein>
    <recommendedName>
        <fullName evidence="4">threonine-phosphate decarboxylase</fullName>
        <ecNumber evidence="4">4.1.1.81</ecNumber>
    </recommendedName>
    <alternativeName>
        <fullName evidence="8">L-threonine-O-3-phosphate decarboxylase</fullName>
    </alternativeName>
</protein>
<dbReference type="CDD" id="cd00609">
    <property type="entry name" value="AAT_like"/>
    <property type="match status" value="1"/>
</dbReference>
<evidence type="ECO:0000313" key="12">
    <source>
        <dbReference type="Proteomes" id="UP000195437"/>
    </source>
</evidence>
<evidence type="ECO:0000256" key="2">
    <source>
        <dbReference type="ARBA" id="ARBA00003444"/>
    </source>
</evidence>
<evidence type="ECO:0000256" key="9">
    <source>
        <dbReference type="ARBA" id="ARBA00048531"/>
    </source>
</evidence>
<dbReference type="EMBL" id="CP021434">
    <property type="protein sequence ID" value="ARU61498.1"/>
    <property type="molecule type" value="Genomic_DNA"/>
</dbReference>
<proteinExistence type="predicted"/>
<gene>
    <name evidence="11" type="ORF">CBW65_11135</name>
</gene>
<dbReference type="PANTHER" id="PTHR42885">
    <property type="entry name" value="HISTIDINOL-PHOSPHATE AMINOTRANSFERASE-RELATED"/>
    <property type="match status" value="1"/>
</dbReference>
<dbReference type="InterPro" id="IPR004838">
    <property type="entry name" value="NHTrfase_class1_PyrdxlP-BS"/>
</dbReference>
<dbReference type="GO" id="GO:0009236">
    <property type="term" value="P:cobalamin biosynthetic process"/>
    <property type="evidence" value="ECO:0007669"/>
    <property type="project" value="UniProtKB-UniPathway"/>
</dbReference>
<evidence type="ECO:0000256" key="7">
    <source>
        <dbReference type="ARBA" id="ARBA00023239"/>
    </source>
</evidence>
<dbReference type="AlphaFoldDB" id="A0A1Y0ILU3"/>
<comment type="pathway">
    <text evidence="3">Cofactor biosynthesis; adenosylcobalamin biosynthesis.</text>
</comment>
<sequence length="348" mass="38179">MARHGGNLQAASELYGLPCEQFLDFSANINPFGPPSSVLQAILHGVESVVHYPDPDASDLHQALAEKAGLPASHVLAGNGAAELLFAIFHALKPQRVGLLQPCFAEYAEAAKDAELVSVWARAEEDFLPAKPELLAVCRQVDVFVIASPNNPNGRVVPLEWLAEMADVLASRGAWLVVDEAFVDFLLDQESLHRANVILLRSLTKFYAIPGLRLGYLLAEPELVERVKRELPPWSVNVLAQLAGKAGLQDTAFATRILAWLAEERPFLAESLKELGATVYSGEVNFILFHVPLPDLAERLGRRGILIRSCADYPGLGEGFYRVAVRMRAENLQLLQVMKEEIACHTFS</sequence>
<dbReference type="Gene3D" id="3.90.1150.10">
    <property type="entry name" value="Aspartate Aminotransferase, domain 1"/>
    <property type="match status" value="1"/>
</dbReference>
<dbReference type="Proteomes" id="UP000195437">
    <property type="component" value="Chromosome"/>
</dbReference>
<reference evidence="12" key="1">
    <citation type="submission" date="2017-05" db="EMBL/GenBank/DDBJ databases">
        <authorList>
            <person name="Sung H."/>
        </authorList>
    </citation>
    <scope>NUCLEOTIDE SEQUENCE [LARGE SCALE GENOMIC DNA]</scope>
    <source>
        <strain evidence="12">AR23208</strain>
    </source>
</reference>
<dbReference type="InterPro" id="IPR005860">
    <property type="entry name" value="CobD"/>
</dbReference>
<dbReference type="OrthoDB" id="9813612at2"/>
<dbReference type="SUPFAM" id="SSF53383">
    <property type="entry name" value="PLP-dependent transferases"/>
    <property type="match status" value="1"/>
</dbReference>
<dbReference type="UniPathway" id="UPA00148"/>
<comment type="function">
    <text evidence="2">Decarboxylates L-threonine-O-3-phosphate to yield (R)-1-amino-2-propanol O-2-phosphate, the precursor for the linkage between the nucleotide loop and the corrin ring in cobalamin.</text>
</comment>
<evidence type="ECO:0000313" key="11">
    <source>
        <dbReference type="EMBL" id="ARU61498.1"/>
    </source>
</evidence>
<dbReference type="Pfam" id="PF00155">
    <property type="entry name" value="Aminotran_1_2"/>
    <property type="match status" value="1"/>
</dbReference>
<evidence type="ECO:0000256" key="3">
    <source>
        <dbReference type="ARBA" id="ARBA00004953"/>
    </source>
</evidence>
<comment type="cofactor">
    <cofactor evidence="1">
        <name>pyridoxal 5'-phosphate</name>
        <dbReference type="ChEBI" id="CHEBI:597326"/>
    </cofactor>
</comment>
<feature type="domain" description="Aminotransferase class I/classII large" evidence="10">
    <location>
        <begin position="22"/>
        <end position="333"/>
    </location>
</feature>
<dbReference type="PANTHER" id="PTHR42885:SF1">
    <property type="entry name" value="THREONINE-PHOSPHATE DECARBOXYLASE"/>
    <property type="match status" value="1"/>
</dbReference>
<organism evidence="11 12">
    <name type="scientific">Tumebacillus avium</name>
    <dbReference type="NCBI Taxonomy" id="1903704"/>
    <lineage>
        <taxon>Bacteria</taxon>
        <taxon>Bacillati</taxon>
        <taxon>Bacillota</taxon>
        <taxon>Bacilli</taxon>
        <taxon>Bacillales</taxon>
        <taxon>Alicyclobacillaceae</taxon>
        <taxon>Tumebacillus</taxon>
    </lineage>
</organism>
<dbReference type="InterPro" id="IPR015422">
    <property type="entry name" value="PyrdxlP-dep_Trfase_small"/>
</dbReference>
<comment type="catalytic activity">
    <reaction evidence="9">
        <text>O-phospho-L-threonine + H(+) = (R)-1-aminopropan-2-yl phosphate + CO2</text>
        <dbReference type="Rhea" id="RHEA:11492"/>
        <dbReference type="ChEBI" id="CHEBI:15378"/>
        <dbReference type="ChEBI" id="CHEBI:16526"/>
        <dbReference type="ChEBI" id="CHEBI:58563"/>
        <dbReference type="ChEBI" id="CHEBI:58675"/>
        <dbReference type="EC" id="4.1.1.81"/>
    </reaction>
</comment>
<dbReference type="Gene3D" id="3.40.640.10">
    <property type="entry name" value="Type I PLP-dependent aspartate aminotransferase-like (Major domain)"/>
    <property type="match status" value="1"/>
</dbReference>
<dbReference type="RefSeq" id="WP_087456878.1">
    <property type="nucleotide sequence ID" value="NZ_CP021434.1"/>
</dbReference>
<accession>A0A1Y0ILU3</accession>
<evidence type="ECO:0000259" key="10">
    <source>
        <dbReference type="Pfam" id="PF00155"/>
    </source>
</evidence>
<dbReference type="InterPro" id="IPR015424">
    <property type="entry name" value="PyrdxlP-dep_Trfase"/>
</dbReference>
<dbReference type="GO" id="GO:0048472">
    <property type="term" value="F:threonine-phosphate decarboxylase activity"/>
    <property type="evidence" value="ECO:0007669"/>
    <property type="project" value="UniProtKB-EC"/>
</dbReference>
<dbReference type="InterPro" id="IPR015421">
    <property type="entry name" value="PyrdxlP-dep_Trfase_major"/>
</dbReference>
<evidence type="ECO:0000256" key="4">
    <source>
        <dbReference type="ARBA" id="ARBA00012285"/>
    </source>
</evidence>
<evidence type="ECO:0000256" key="5">
    <source>
        <dbReference type="ARBA" id="ARBA00022573"/>
    </source>
</evidence>
<dbReference type="EC" id="4.1.1.81" evidence="4"/>
<dbReference type="InterPro" id="IPR004839">
    <property type="entry name" value="Aminotransferase_I/II_large"/>
</dbReference>
<dbReference type="NCBIfam" id="TIGR01140">
    <property type="entry name" value="L_thr_O3P_dcar"/>
    <property type="match status" value="1"/>
</dbReference>